<comment type="caution">
    <text evidence="3">The sequence shown here is derived from an EMBL/GenBank/DDBJ whole genome shotgun (WGS) entry which is preliminary data.</text>
</comment>
<name>A0A8X6M9T1_9ARAC</name>
<evidence type="ECO:0000256" key="1">
    <source>
        <dbReference type="SAM" id="MobiDB-lite"/>
    </source>
</evidence>
<reference evidence="3" key="1">
    <citation type="submission" date="2020-08" db="EMBL/GenBank/DDBJ databases">
        <title>Multicomponent nature underlies the extraordinary mechanical properties of spider dragline silk.</title>
        <authorList>
            <person name="Kono N."/>
            <person name="Nakamura H."/>
            <person name="Mori M."/>
            <person name="Yoshida Y."/>
            <person name="Ohtoshi R."/>
            <person name="Malay A.D."/>
            <person name="Moran D.A.P."/>
            <person name="Tomita M."/>
            <person name="Numata K."/>
            <person name="Arakawa K."/>
        </authorList>
    </citation>
    <scope>NUCLEOTIDE SEQUENCE</scope>
</reference>
<feature type="chain" id="PRO_5036476843" description="Secreted protein" evidence="2">
    <location>
        <begin position="30"/>
        <end position="79"/>
    </location>
</feature>
<feature type="compositionally biased region" description="Basic and acidic residues" evidence="1">
    <location>
        <begin position="66"/>
        <end position="79"/>
    </location>
</feature>
<dbReference type="Proteomes" id="UP000886998">
    <property type="component" value="Unassembled WGS sequence"/>
</dbReference>
<dbReference type="EMBL" id="BMAV01024578">
    <property type="protein sequence ID" value="GFS34271.1"/>
    <property type="molecule type" value="Genomic_DNA"/>
</dbReference>
<organism evidence="3 4">
    <name type="scientific">Trichonephila inaurata madagascariensis</name>
    <dbReference type="NCBI Taxonomy" id="2747483"/>
    <lineage>
        <taxon>Eukaryota</taxon>
        <taxon>Metazoa</taxon>
        <taxon>Ecdysozoa</taxon>
        <taxon>Arthropoda</taxon>
        <taxon>Chelicerata</taxon>
        <taxon>Arachnida</taxon>
        <taxon>Araneae</taxon>
        <taxon>Araneomorphae</taxon>
        <taxon>Entelegynae</taxon>
        <taxon>Araneoidea</taxon>
        <taxon>Nephilidae</taxon>
        <taxon>Trichonephila</taxon>
        <taxon>Trichonephila inaurata</taxon>
    </lineage>
</organism>
<feature type="region of interest" description="Disordered" evidence="1">
    <location>
        <begin position="38"/>
        <end position="79"/>
    </location>
</feature>
<sequence length="79" mass="8686">MDLMTQLVGLFRRFFPPVLLALLSRGLLADRLFFSHVSGTQTEKKRPPGVGSLKNGSPLSGRTLHTAHDAAESANRKNR</sequence>
<evidence type="ECO:0000313" key="3">
    <source>
        <dbReference type="EMBL" id="GFS34271.1"/>
    </source>
</evidence>
<proteinExistence type="predicted"/>
<feature type="signal peptide" evidence="2">
    <location>
        <begin position="1"/>
        <end position="29"/>
    </location>
</feature>
<keyword evidence="2" id="KW-0732">Signal</keyword>
<evidence type="ECO:0000313" key="4">
    <source>
        <dbReference type="Proteomes" id="UP000886998"/>
    </source>
</evidence>
<dbReference type="AlphaFoldDB" id="A0A8X6M9T1"/>
<protein>
    <recommendedName>
        <fullName evidence="5">Secreted protein</fullName>
    </recommendedName>
</protein>
<evidence type="ECO:0000256" key="2">
    <source>
        <dbReference type="SAM" id="SignalP"/>
    </source>
</evidence>
<evidence type="ECO:0008006" key="5">
    <source>
        <dbReference type="Google" id="ProtNLM"/>
    </source>
</evidence>
<gene>
    <name evidence="3" type="ORF">TNIN_209981</name>
</gene>
<keyword evidence="4" id="KW-1185">Reference proteome</keyword>
<accession>A0A8X6M9T1</accession>